<feature type="transmembrane region" description="Helical" evidence="3">
    <location>
        <begin position="411"/>
        <end position="431"/>
    </location>
</feature>
<keyword evidence="3" id="KW-1133">Transmembrane helix</keyword>
<sequence length="670" mass="70608">MMLDESPVHAAVRRARMERARARGEAHLYDPSLLADRAPAPYVPYNAGVSGGRASSTARYPQYAGAAAAARDERGAAGESRLLASDATAVVPSQYGASAGGTGAGTMLQVQGMQLSSLQRETDASRRAVHSEVEAVKVRVVDLEERVQEVEGAVRDAIGRCASEMSVISAALAARRSGSNGAERDALLGERALNGEARGVRHETGGPPALKNGAYARPLPPPGASAGRLFQSPTPVTPAGAGAGVAPEPGTPAPALAEEEADARALLRGFARGRVVWHNNWLRDFGWYVRCNTPVVAAFASHPCSPYRRWHFSLVTLARFGLLSWFVYNGTSGRPYGVWINETVSRWTTRTGRWPDGLDTEAQLASLPQLFRADRTMVAIHFGVFFAVVYQLLLLHLAVPPRFLPTRPEMFLVLALGGVSCLGVMISEATADRADGGIVVLLLLYAEFIYQVAALIVDLIGFQVLSSVQMQMLLNRQLAHARARERAGADPERALSATPAGGGGGGGGGADADERARRGGDGADEVDADGDGDDNDDDDGGADGEPLTGPDRAHPSARCCSANSLYAKAYPFDLRYPRGAYLRASWRLQPGDVAALLAAKESTDAAAHGRTPETSKAPGKRGGGGGGVDAADGARGPPKRMSVLDMAAEYVLEHSAHGRERAARARGASK</sequence>
<gene>
    <name evidence="4" type="ORF">KFE25_006755</name>
</gene>
<reference evidence="4" key="1">
    <citation type="submission" date="2021-05" db="EMBL/GenBank/DDBJ databases">
        <title>The genome of the haptophyte Pavlova lutheri (Diacronema luteri, Pavlovales) - a model for lipid biosynthesis in eukaryotic algae.</title>
        <authorList>
            <person name="Hulatt C.J."/>
            <person name="Posewitz M.C."/>
        </authorList>
    </citation>
    <scope>NUCLEOTIDE SEQUENCE</scope>
    <source>
        <strain evidence="4">NIVA-4/92</strain>
    </source>
</reference>
<feature type="compositionally biased region" description="Low complexity" evidence="2">
    <location>
        <begin position="233"/>
        <end position="255"/>
    </location>
</feature>
<feature type="transmembrane region" description="Helical" evidence="3">
    <location>
        <begin position="378"/>
        <end position="399"/>
    </location>
</feature>
<dbReference type="AlphaFoldDB" id="A0A8J5XHV4"/>
<evidence type="ECO:0000313" key="4">
    <source>
        <dbReference type="EMBL" id="KAG8467703.1"/>
    </source>
</evidence>
<protein>
    <submittedName>
        <fullName evidence="4">Uncharacterized protein</fullName>
    </submittedName>
</protein>
<evidence type="ECO:0000256" key="3">
    <source>
        <dbReference type="SAM" id="Phobius"/>
    </source>
</evidence>
<feature type="coiled-coil region" evidence="1">
    <location>
        <begin position="133"/>
        <end position="160"/>
    </location>
</feature>
<feature type="compositionally biased region" description="Gly residues" evidence="2">
    <location>
        <begin position="500"/>
        <end position="510"/>
    </location>
</feature>
<dbReference type="EMBL" id="JAGTXO010000005">
    <property type="protein sequence ID" value="KAG8467703.1"/>
    <property type="molecule type" value="Genomic_DNA"/>
</dbReference>
<feature type="compositionally biased region" description="Basic and acidic residues" evidence="2">
    <location>
        <begin position="512"/>
        <end position="521"/>
    </location>
</feature>
<comment type="caution">
    <text evidence="4">The sequence shown here is derived from an EMBL/GenBank/DDBJ whole genome shotgun (WGS) entry which is preliminary data.</text>
</comment>
<proteinExistence type="predicted"/>
<organism evidence="4 5">
    <name type="scientific">Diacronema lutheri</name>
    <name type="common">Unicellular marine alga</name>
    <name type="synonym">Monochrysis lutheri</name>
    <dbReference type="NCBI Taxonomy" id="2081491"/>
    <lineage>
        <taxon>Eukaryota</taxon>
        <taxon>Haptista</taxon>
        <taxon>Haptophyta</taxon>
        <taxon>Pavlovophyceae</taxon>
        <taxon>Pavlovales</taxon>
        <taxon>Pavlovaceae</taxon>
        <taxon>Diacronema</taxon>
    </lineage>
</organism>
<evidence type="ECO:0000256" key="1">
    <source>
        <dbReference type="SAM" id="Coils"/>
    </source>
</evidence>
<evidence type="ECO:0000313" key="5">
    <source>
        <dbReference type="Proteomes" id="UP000751190"/>
    </source>
</evidence>
<keyword evidence="5" id="KW-1185">Reference proteome</keyword>
<keyword evidence="1" id="KW-0175">Coiled coil</keyword>
<keyword evidence="3" id="KW-0472">Membrane</keyword>
<keyword evidence="3" id="KW-0812">Transmembrane</keyword>
<feature type="compositionally biased region" description="Acidic residues" evidence="2">
    <location>
        <begin position="522"/>
        <end position="542"/>
    </location>
</feature>
<feature type="region of interest" description="Disordered" evidence="2">
    <location>
        <begin position="485"/>
        <end position="557"/>
    </location>
</feature>
<dbReference type="Proteomes" id="UP000751190">
    <property type="component" value="Unassembled WGS sequence"/>
</dbReference>
<name>A0A8J5XHV4_DIALT</name>
<feature type="region of interest" description="Disordered" evidence="2">
    <location>
        <begin position="193"/>
        <end position="255"/>
    </location>
</feature>
<accession>A0A8J5XHV4</accession>
<evidence type="ECO:0000256" key="2">
    <source>
        <dbReference type="SAM" id="MobiDB-lite"/>
    </source>
</evidence>
<feature type="transmembrane region" description="Helical" evidence="3">
    <location>
        <begin position="437"/>
        <end position="462"/>
    </location>
</feature>
<feature type="region of interest" description="Disordered" evidence="2">
    <location>
        <begin position="602"/>
        <end position="640"/>
    </location>
</feature>
<dbReference type="OrthoDB" id="10540724at2759"/>